<evidence type="ECO:0000313" key="2">
    <source>
        <dbReference type="Proteomes" id="UP000198850"/>
    </source>
</evidence>
<reference evidence="1 2" key="1">
    <citation type="submission" date="2016-10" db="EMBL/GenBank/DDBJ databases">
        <authorList>
            <person name="de Groot N.N."/>
        </authorList>
    </citation>
    <scope>NUCLEOTIDE SEQUENCE [LARGE SCALE GENOMIC DNA]</scope>
    <source>
        <strain evidence="1 2">DSM 19033</strain>
    </source>
</reference>
<dbReference type="AlphaFoldDB" id="A0A1H4AT69"/>
<evidence type="ECO:0000313" key="1">
    <source>
        <dbReference type="EMBL" id="SEA39046.1"/>
    </source>
</evidence>
<name>A0A1H4AT69_9SPHI</name>
<dbReference type="EMBL" id="FNRA01000003">
    <property type="protein sequence ID" value="SEA39046.1"/>
    <property type="molecule type" value="Genomic_DNA"/>
</dbReference>
<protein>
    <submittedName>
        <fullName evidence="1">Uncharacterized protein</fullName>
    </submittedName>
</protein>
<dbReference type="STRING" id="425514.SAMN05443550_10384"/>
<dbReference type="Proteomes" id="UP000198850">
    <property type="component" value="Unassembled WGS sequence"/>
</dbReference>
<gene>
    <name evidence="1" type="ORF">SAMN05443550_10384</name>
</gene>
<dbReference type="OrthoDB" id="980645at2"/>
<proteinExistence type="predicted"/>
<accession>A0A1H4AT69</accession>
<keyword evidence="2" id="KW-1185">Reference proteome</keyword>
<sequence length="122" mass="14276">MFKTILAHILIFSTLAANFGQLFVYAGFELNQNYIVSELCVNRDKPQLHCNGKCYLMRKLKQAEQKEKSRDGENQRLMFQQGVVVERLSFSPFVLQIDKEYRSEIPFRLPQFAADIFQPPRV</sequence>
<organism evidence="1 2">
    <name type="scientific">Pedobacter hartonius</name>
    <dbReference type="NCBI Taxonomy" id="425514"/>
    <lineage>
        <taxon>Bacteria</taxon>
        <taxon>Pseudomonadati</taxon>
        <taxon>Bacteroidota</taxon>
        <taxon>Sphingobacteriia</taxon>
        <taxon>Sphingobacteriales</taxon>
        <taxon>Sphingobacteriaceae</taxon>
        <taxon>Pedobacter</taxon>
    </lineage>
</organism>
<dbReference type="RefSeq" id="WP_090555751.1">
    <property type="nucleotide sequence ID" value="NZ_FNRA01000003.1"/>
</dbReference>